<dbReference type="Pfam" id="PF00326">
    <property type="entry name" value="Peptidase_S9"/>
    <property type="match status" value="1"/>
</dbReference>
<dbReference type="InterPro" id="IPR001375">
    <property type="entry name" value="Peptidase_S9_cat"/>
</dbReference>
<dbReference type="InterPro" id="IPR011042">
    <property type="entry name" value="6-blade_b-propeller_TolB-like"/>
</dbReference>
<dbReference type="AlphaFoldDB" id="A0A5C5ZKG2"/>
<dbReference type="SUPFAM" id="SSF53474">
    <property type="entry name" value="alpha/beta-Hydrolases"/>
    <property type="match status" value="1"/>
</dbReference>
<comment type="caution">
    <text evidence="4">The sequence shown here is derived from an EMBL/GenBank/DDBJ whole genome shotgun (WGS) entry which is preliminary data.</text>
</comment>
<proteinExistence type="predicted"/>
<dbReference type="SUPFAM" id="SSF82171">
    <property type="entry name" value="DPP6 N-terminal domain-like"/>
    <property type="match status" value="1"/>
</dbReference>
<feature type="domain" description="Peptidase S9 prolyl oligopeptidase catalytic" evidence="3">
    <location>
        <begin position="500"/>
        <end position="715"/>
    </location>
</feature>
<keyword evidence="5" id="KW-1185">Reference proteome</keyword>
<feature type="region of interest" description="Disordered" evidence="2">
    <location>
        <begin position="51"/>
        <end position="77"/>
    </location>
</feature>
<evidence type="ECO:0000256" key="2">
    <source>
        <dbReference type="SAM" id="MobiDB-lite"/>
    </source>
</evidence>
<feature type="compositionally biased region" description="Low complexity" evidence="2">
    <location>
        <begin position="51"/>
        <end position="75"/>
    </location>
</feature>
<sequence>MKKSASASRRGGARSAARHAAWTLTELAAFVLFLSLFAGCSSESVETETAAPAAAPAASTQAAEEAPASSAVAPPAKDPGAAAIAMSDVKLIPRSVLFGNPQKAQGRLSPDGKWLSYLAPVEQENGAEVMNVWVAPADKPEAAEPVTEDKVRGIRGHSWAYDAKHIIYSQDKDGDENWHVYATNVETKETKDLTPVDGVRGELQGASERQPDTLLIGFNDRDERLHDVYRVSISSGERELVQENPGFAGFVTDDDLKVRYAVNFTPTGGQVWLRPTGEPGEKGYEDWETFQEFSSVDAMNSSPAGFDKTGEVFYYLDSRDRDTSGLFALDLNTGESELLAEDPRADLSGAMAHPTEKTLEAVSFTYSRREWKILDESIRPDIEFLQGFADGEFQVVTRTLDDKTWVVAYIQDAGPIDYYKYDREAQGDGRMTFLFANRDDLDQYQLAKMHTPVIESRDGLKLVSYLTLPPGSDPDGDGRPDEPVPMVLDVHGGPWARDGWGFNGTHQWLANRGYAVLSVNYRGSTGFGKNFTNAANGEWSGKMHDDLLDSVEWAVSEGIASRDQIAIYGGSYGGYATLVGLTYTPEVFACGVDIVGPSSLVTLMQNIPPYWAPFMPVMKVRVGDVSTEEGRAALLEKSPLEKVDQIQRPLLIAQGANDPRVKQVEADQIVAAMEEKGIPVTYALYPDEGHGFRRPENSMSFSAVAEAFLAEHLGGRYEAIGDDFEGSKLYVPTGAEGVPGLAEALSDDRMQTPPATE</sequence>
<organism evidence="4 5">
    <name type="scientific">Pseudobythopirellula maris</name>
    <dbReference type="NCBI Taxonomy" id="2527991"/>
    <lineage>
        <taxon>Bacteria</taxon>
        <taxon>Pseudomonadati</taxon>
        <taxon>Planctomycetota</taxon>
        <taxon>Planctomycetia</taxon>
        <taxon>Pirellulales</taxon>
        <taxon>Lacipirellulaceae</taxon>
        <taxon>Pseudobythopirellula</taxon>
    </lineage>
</organism>
<evidence type="ECO:0000259" key="3">
    <source>
        <dbReference type="Pfam" id="PF00326"/>
    </source>
</evidence>
<evidence type="ECO:0000313" key="5">
    <source>
        <dbReference type="Proteomes" id="UP000315440"/>
    </source>
</evidence>
<accession>A0A5C5ZKG2</accession>
<dbReference type="GO" id="GO:0004252">
    <property type="term" value="F:serine-type endopeptidase activity"/>
    <property type="evidence" value="ECO:0007669"/>
    <property type="project" value="TreeGrafter"/>
</dbReference>
<evidence type="ECO:0000256" key="1">
    <source>
        <dbReference type="ARBA" id="ARBA00022801"/>
    </source>
</evidence>
<dbReference type="Proteomes" id="UP000315440">
    <property type="component" value="Unassembled WGS sequence"/>
</dbReference>
<dbReference type="Gene3D" id="2.120.10.30">
    <property type="entry name" value="TolB, C-terminal domain"/>
    <property type="match status" value="1"/>
</dbReference>
<gene>
    <name evidence="4" type="primary">ptpA</name>
    <name evidence="4" type="ORF">Mal64_31700</name>
</gene>
<dbReference type="PANTHER" id="PTHR42776:SF27">
    <property type="entry name" value="DIPEPTIDYL PEPTIDASE FAMILY MEMBER 6"/>
    <property type="match status" value="1"/>
</dbReference>
<name>A0A5C5ZKG2_9BACT</name>
<dbReference type="InterPro" id="IPR029058">
    <property type="entry name" value="AB_hydrolase_fold"/>
</dbReference>
<dbReference type="GO" id="GO:0006508">
    <property type="term" value="P:proteolysis"/>
    <property type="evidence" value="ECO:0007669"/>
    <property type="project" value="InterPro"/>
</dbReference>
<dbReference type="RefSeq" id="WP_146401933.1">
    <property type="nucleotide sequence ID" value="NZ_SJPQ01000003.1"/>
</dbReference>
<protein>
    <submittedName>
        <fullName evidence="4">Prolyl tripeptidyl peptidase</fullName>
        <ecNumber evidence="4">3.4.14.12</ecNumber>
    </submittedName>
</protein>
<evidence type="ECO:0000313" key="4">
    <source>
        <dbReference type="EMBL" id="TWT87628.1"/>
    </source>
</evidence>
<dbReference type="Gene3D" id="3.40.50.1820">
    <property type="entry name" value="alpha/beta hydrolase"/>
    <property type="match status" value="1"/>
</dbReference>
<dbReference type="OrthoDB" id="108903at2"/>
<dbReference type="EC" id="3.4.14.12" evidence="4"/>
<dbReference type="EMBL" id="SJPQ01000003">
    <property type="protein sequence ID" value="TWT87628.1"/>
    <property type="molecule type" value="Genomic_DNA"/>
</dbReference>
<dbReference type="PANTHER" id="PTHR42776">
    <property type="entry name" value="SERINE PEPTIDASE S9 FAMILY MEMBER"/>
    <property type="match status" value="1"/>
</dbReference>
<reference evidence="4 5" key="1">
    <citation type="submission" date="2019-02" db="EMBL/GenBank/DDBJ databases">
        <title>Deep-cultivation of Planctomycetes and their phenomic and genomic characterization uncovers novel biology.</title>
        <authorList>
            <person name="Wiegand S."/>
            <person name="Jogler M."/>
            <person name="Boedeker C."/>
            <person name="Pinto D."/>
            <person name="Vollmers J."/>
            <person name="Rivas-Marin E."/>
            <person name="Kohn T."/>
            <person name="Peeters S.H."/>
            <person name="Heuer A."/>
            <person name="Rast P."/>
            <person name="Oberbeckmann S."/>
            <person name="Bunk B."/>
            <person name="Jeske O."/>
            <person name="Meyerdierks A."/>
            <person name="Storesund J.E."/>
            <person name="Kallscheuer N."/>
            <person name="Luecker S."/>
            <person name="Lage O.M."/>
            <person name="Pohl T."/>
            <person name="Merkel B.J."/>
            <person name="Hornburger P."/>
            <person name="Mueller R.-W."/>
            <person name="Bruemmer F."/>
            <person name="Labrenz M."/>
            <person name="Spormann A.M."/>
            <person name="Op Den Camp H."/>
            <person name="Overmann J."/>
            <person name="Amann R."/>
            <person name="Jetten M.S.M."/>
            <person name="Mascher T."/>
            <person name="Medema M.H."/>
            <person name="Devos D.P."/>
            <person name="Kaster A.-K."/>
            <person name="Ovreas L."/>
            <person name="Rohde M."/>
            <person name="Galperin M.Y."/>
            <person name="Jogler C."/>
        </authorList>
    </citation>
    <scope>NUCLEOTIDE SEQUENCE [LARGE SCALE GENOMIC DNA]</scope>
    <source>
        <strain evidence="4 5">Mal64</strain>
    </source>
</reference>
<keyword evidence="1 4" id="KW-0378">Hydrolase</keyword>